<comment type="caution">
    <text evidence="1">The sequence shown here is derived from an EMBL/GenBank/DDBJ whole genome shotgun (WGS) entry which is preliminary data.</text>
</comment>
<organism evidence="1 2">
    <name type="scientific">Aneurinibacillus danicus</name>
    <dbReference type="NCBI Taxonomy" id="267746"/>
    <lineage>
        <taxon>Bacteria</taxon>
        <taxon>Bacillati</taxon>
        <taxon>Bacillota</taxon>
        <taxon>Bacilli</taxon>
        <taxon>Bacillales</taxon>
        <taxon>Paenibacillaceae</taxon>
        <taxon>Aneurinibacillus group</taxon>
        <taxon>Aneurinibacillus</taxon>
    </lineage>
</organism>
<evidence type="ECO:0008006" key="3">
    <source>
        <dbReference type="Google" id="ProtNLM"/>
    </source>
</evidence>
<sequence length="473" mass="54715">MKGILTQFINGLRRRGVRVSPDENMDALKGLYYVGLSDRQACKSVLQMTLIKNEKDLDTFDTWFDQYFKVLWNIVEAQPELPSEAVREAAIAMKHLAEGEKQPEGGEHSGFKIMIQTEELEDVEVSLDDLELIEQELGVGSGIGLSTNLHLGERLQSPNPEGTYSTGELKYFVDEEQMEQWKRKNFNEYTEEEISKMDEMVIQMVNRLKKDIKKLRKKKNDGKLHVTKTLRRNSRFGMIPFEPHFKKRNKEKPRIVVLCDVSYSVSYASRFLLHLMHSLQNTILSVRSFVFVKELIEVTELLNKYDVHQSMNKISLGEVVDVDENSDYGHALLTFQKNFIDSMKGQPAVIFLGDARNNYNQSNAWVLEEVKEKSVFTMWLTPERKGNWDLGDCVIKEYGEHVDAIEVVKNVEDLSRVVEKLIRNMYRGGRNIDWEQEGEPESESDFGMAIFRNSVTISNEYEKMAQERLAARK</sequence>
<proteinExistence type="predicted"/>
<protein>
    <recommendedName>
        <fullName evidence="3">VWA domain-containing protein</fullName>
    </recommendedName>
</protein>
<dbReference type="RefSeq" id="WP_146808882.1">
    <property type="nucleotide sequence ID" value="NZ_BJXX01000047.1"/>
</dbReference>
<dbReference type="OrthoDB" id="9790469at2"/>
<name>A0A511V5Z0_9BACL</name>
<gene>
    <name evidence="1" type="ORF">ADA01nite_10110</name>
</gene>
<dbReference type="InterPro" id="IPR036465">
    <property type="entry name" value="vWFA_dom_sf"/>
</dbReference>
<dbReference type="Pfam" id="PF05762">
    <property type="entry name" value="VWA_CoxE"/>
    <property type="match status" value="1"/>
</dbReference>
<dbReference type="PANTHER" id="PTHR39338:SF5">
    <property type="entry name" value="BLR6139 PROTEIN"/>
    <property type="match status" value="1"/>
</dbReference>
<evidence type="ECO:0000313" key="2">
    <source>
        <dbReference type="Proteomes" id="UP000321157"/>
    </source>
</evidence>
<keyword evidence="2" id="KW-1185">Reference proteome</keyword>
<reference evidence="1 2" key="1">
    <citation type="submission" date="2019-07" db="EMBL/GenBank/DDBJ databases">
        <title>Whole genome shotgun sequence of Aneurinibacillus danicus NBRC 102444.</title>
        <authorList>
            <person name="Hosoyama A."/>
            <person name="Uohara A."/>
            <person name="Ohji S."/>
            <person name="Ichikawa N."/>
        </authorList>
    </citation>
    <scope>NUCLEOTIDE SEQUENCE [LARGE SCALE GENOMIC DNA]</scope>
    <source>
        <strain evidence="1 2">NBRC 102444</strain>
    </source>
</reference>
<dbReference type="EMBL" id="BJXX01000047">
    <property type="protein sequence ID" value="GEN33551.1"/>
    <property type="molecule type" value="Genomic_DNA"/>
</dbReference>
<dbReference type="SUPFAM" id="SSF53300">
    <property type="entry name" value="vWA-like"/>
    <property type="match status" value="1"/>
</dbReference>
<accession>A0A511V5Z0</accession>
<dbReference type="PANTHER" id="PTHR39338">
    <property type="entry name" value="BLL5662 PROTEIN-RELATED"/>
    <property type="match status" value="1"/>
</dbReference>
<dbReference type="Proteomes" id="UP000321157">
    <property type="component" value="Unassembled WGS sequence"/>
</dbReference>
<dbReference type="AlphaFoldDB" id="A0A511V5Z0"/>
<evidence type="ECO:0000313" key="1">
    <source>
        <dbReference type="EMBL" id="GEN33551.1"/>
    </source>
</evidence>
<dbReference type="InterPro" id="IPR008912">
    <property type="entry name" value="Uncharacterised_CoxE"/>
</dbReference>